<accession>A0A0K2U7T5</accession>
<evidence type="ECO:0000313" key="1">
    <source>
        <dbReference type="EMBL" id="CDW34329.1"/>
    </source>
</evidence>
<name>A0A0K2U7T5_LEPSM</name>
<organism evidence="1">
    <name type="scientific">Lepeophtheirus salmonis</name>
    <name type="common">Salmon louse</name>
    <name type="synonym">Caligus salmonis</name>
    <dbReference type="NCBI Taxonomy" id="72036"/>
    <lineage>
        <taxon>Eukaryota</taxon>
        <taxon>Metazoa</taxon>
        <taxon>Ecdysozoa</taxon>
        <taxon>Arthropoda</taxon>
        <taxon>Crustacea</taxon>
        <taxon>Multicrustacea</taxon>
        <taxon>Hexanauplia</taxon>
        <taxon>Copepoda</taxon>
        <taxon>Siphonostomatoida</taxon>
        <taxon>Caligidae</taxon>
        <taxon>Lepeophtheirus</taxon>
    </lineage>
</organism>
<dbReference type="EMBL" id="HACA01016969">
    <property type="protein sequence ID" value="CDW34330.1"/>
    <property type="molecule type" value="Transcribed_RNA"/>
</dbReference>
<proteinExistence type="predicted"/>
<sequence>MYTAKQEVKRYLGDVFEGLEMMLAYRRPKKVIERYNVVLFSSVRHRAFVLQGQTDPEED</sequence>
<dbReference type="EMBL" id="HACA01016968">
    <property type="protein sequence ID" value="CDW34329.1"/>
    <property type="molecule type" value="Transcribed_RNA"/>
</dbReference>
<protein>
    <submittedName>
        <fullName evidence="1">Uncharacterized protein</fullName>
    </submittedName>
</protein>
<dbReference type="AlphaFoldDB" id="A0A0K2U7T5"/>
<reference evidence="1" key="1">
    <citation type="submission" date="2014-05" db="EMBL/GenBank/DDBJ databases">
        <authorList>
            <person name="Chronopoulou M."/>
        </authorList>
    </citation>
    <scope>NUCLEOTIDE SEQUENCE</scope>
    <source>
        <tissue evidence="1">Whole organism</tissue>
    </source>
</reference>